<feature type="region of interest" description="Disordered" evidence="1">
    <location>
        <begin position="97"/>
        <end position="139"/>
    </location>
</feature>
<dbReference type="EMBL" id="KQ434823">
    <property type="protein sequence ID" value="KZC07246.1"/>
    <property type="molecule type" value="Genomic_DNA"/>
</dbReference>
<evidence type="ECO:0000313" key="2">
    <source>
        <dbReference type="EMBL" id="KZC07246.1"/>
    </source>
</evidence>
<keyword evidence="3" id="KW-1185">Reference proteome</keyword>
<dbReference type="AlphaFoldDB" id="A0A154P5P2"/>
<evidence type="ECO:0000313" key="3">
    <source>
        <dbReference type="Proteomes" id="UP000076502"/>
    </source>
</evidence>
<reference evidence="2 3" key="1">
    <citation type="submission" date="2015-07" db="EMBL/GenBank/DDBJ databases">
        <title>The genome of Dufourea novaeangliae.</title>
        <authorList>
            <person name="Pan H."/>
            <person name="Kapheim K."/>
        </authorList>
    </citation>
    <scope>NUCLEOTIDE SEQUENCE [LARGE SCALE GENOMIC DNA]</scope>
    <source>
        <strain evidence="2">0120121106</strain>
        <tissue evidence="2">Whole body</tissue>
    </source>
</reference>
<organism evidence="2 3">
    <name type="scientific">Dufourea novaeangliae</name>
    <name type="common">Sweat bee</name>
    <dbReference type="NCBI Taxonomy" id="178035"/>
    <lineage>
        <taxon>Eukaryota</taxon>
        <taxon>Metazoa</taxon>
        <taxon>Ecdysozoa</taxon>
        <taxon>Arthropoda</taxon>
        <taxon>Hexapoda</taxon>
        <taxon>Insecta</taxon>
        <taxon>Pterygota</taxon>
        <taxon>Neoptera</taxon>
        <taxon>Endopterygota</taxon>
        <taxon>Hymenoptera</taxon>
        <taxon>Apocrita</taxon>
        <taxon>Aculeata</taxon>
        <taxon>Apoidea</taxon>
        <taxon>Anthophila</taxon>
        <taxon>Halictidae</taxon>
        <taxon>Rophitinae</taxon>
        <taxon>Dufourea</taxon>
    </lineage>
</organism>
<sequence>MLVLAGCRALSLSIFVALNGVAVTHIVLPRGGGITITLAARTLKNNRHPVYVVVVSCAHQHNTNTQKGKKPKTKTTLCHDPPGNSSRLTVDCIYKMKQHGGRKKKTREDNDLPTNRSEAQHVGGSSALQRGMDTVGTKF</sequence>
<name>A0A154P5P2_DUFNO</name>
<protein>
    <submittedName>
        <fullName evidence="2">Uncharacterized protein</fullName>
    </submittedName>
</protein>
<proteinExistence type="predicted"/>
<accession>A0A154P5P2</accession>
<evidence type="ECO:0000256" key="1">
    <source>
        <dbReference type="SAM" id="MobiDB-lite"/>
    </source>
</evidence>
<feature type="region of interest" description="Disordered" evidence="1">
    <location>
        <begin position="63"/>
        <end position="82"/>
    </location>
</feature>
<dbReference type="Proteomes" id="UP000076502">
    <property type="component" value="Unassembled WGS sequence"/>
</dbReference>
<gene>
    <name evidence="2" type="ORF">WN55_07657</name>
</gene>